<dbReference type="SUPFAM" id="SSF47954">
    <property type="entry name" value="Cyclin-like"/>
    <property type="match status" value="2"/>
</dbReference>
<protein>
    <recommendedName>
        <fullName evidence="3">Cyclin-like domain-containing protein</fullName>
    </recommendedName>
</protein>
<keyword evidence="5" id="KW-1185">Reference proteome</keyword>
<dbReference type="SMART" id="SM00385">
    <property type="entry name" value="CYCLIN"/>
    <property type="match status" value="2"/>
</dbReference>
<proteinExistence type="inferred from homology"/>
<feature type="domain" description="Cyclin-like" evidence="3">
    <location>
        <begin position="55"/>
        <end position="181"/>
    </location>
</feature>
<dbReference type="InterPro" id="IPR036915">
    <property type="entry name" value="Cyclin-like_sf"/>
</dbReference>
<reference evidence="4 5" key="1">
    <citation type="submission" date="2024-10" db="EMBL/GenBank/DDBJ databases">
        <title>Updated reference genomes for cyclostephanoid diatoms.</title>
        <authorList>
            <person name="Roberts W.R."/>
            <person name="Alverson A.J."/>
        </authorList>
    </citation>
    <scope>NUCLEOTIDE SEQUENCE [LARGE SCALE GENOMIC DNA]</scope>
    <source>
        <strain evidence="4 5">AJA276-08</strain>
    </source>
</reference>
<dbReference type="Proteomes" id="UP001530315">
    <property type="component" value="Unassembled WGS sequence"/>
</dbReference>
<evidence type="ECO:0000256" key="2">
    <source>
        <dbReference type="SAM" id="MobiDB-lite"/>
    </source>
</evidence>
<evidence type="ECO:0000313" key="5">
    <source>
        <dbReference type="Proteomes" id="UP001530315"/>
    </source>
</evidence>
<dbReference type="InterPro" id="IPR013763">
    <property type="entry name" value="Cyclin-like_dom"/>
</dbReference>
<dbReference type="Gene3D" id="1.10.472.10">
    <property type="entry name" value="Cyclin-like"/>
    <property type="match status" value="2"/>
</dbReference>
<comment type="caution">
    <text evidence="4">The sequence shown here is derived from an EMBL/GenBank/DDBJ whole genome shotgun (WGS) entry which is preliminary data.</text>
</comment>
<organism evidence="4 5">
    <name type="scientific">Stephanodiscus triporus</name>
    <dbReference type="NCBI Taxonomy" id="2934178"/>
    <lineage>
        <taxon>Eukaryota</taxon>
        <taxon>Sar</taxon>
        <taxon>Stramenopiles</taxon>
        <taxon>Ochrophyta</taxon>
        <taxon>Bacillariophyta</taxon>
        <taxon>Coscinodiscophyceae</taxon>
        <taxon>Thalassiosirophycidae</taxon>
        <taxon>Stephanodiscales</taxon>
        <taxon>Stephanodiscaceae</taxon>
        <taxon>Stephanodiscus</taxon>
    </lineage>
</organism>
<dbReference type="InterPro" id="IPR043198">
    <property type="entry name" value="Cyclin/Ssn8"/>
</dbReference>
<accession>A0ABD3PZM7</accession>
<dbReference type="Pfam" id="PF00134">
    <property type="entry name" value="Cyclin_N"/>
    <property type="match status" value="1"/>
</dbReference>
<evidence type="ECO:0000259" key="3">
    <source>
        <dbReference type="SMART" id="SM00385"/>
    </source>
</evidence>
<feature type="region of interest" description="Disordered" evidence="2">
    <location>
        <begin position="134"/>
        <end position="158"/>
    </location>
</feature>
<sequence length="343" mass="37874">MTAEEATDAADFVGCVVVDRTVHATLPNRRRDPTPSAIDGIPPSIERLHRLHGTSLLLDASTLLGLPPSVYATSTTIFHRFYRRNSLSTHDVWSVSMGCMLLATKVEEECRAIRSIIATFVHLYRRRRLRYDDDDDGASSTSLTNDEKENHLRSVRPMPASGPAYAEWRDAMVRAEGDILVALGFTLHWMPDNHPHRFILYFARVLEIGGGGGGGGGGGREDDDDDDDDAACRCVQVAWNYCNDSCRTDLCVGYDPEVIACAAILMASHDHDDVDLPLTPRPWWEAFVGPGRSADMSTICNEILSIGDGTDADNRRSRRAYVPSLLTDGPSFNDPDSYLWSVS</sequence>
<dbReference type="AlphaFoldDB" id="A0ABD3PZM7"/>
<name>A0ABD3PZM7_9STRA</name>
<comment type="similarity">
    <text evidence="1">Belongs to the cyclin family.</text>
</comment>
<dbReference type="EMBL" id="JALLAZ020000522">
    <property type="protein sequence ID" value="KAL3793192.1"/>
    <property type="molecule type" value="Genomic_DNA"/>
</dbReference>
<keyword evidence="1" id="KW-0195">Cyclin</keyword>
<evidence type="ECO:0000313" key="4">
    <source>
        <dbReference type="EMBL" id="KAL3793192.1"/>
    </source>
</evidence>
<gene>
    <name evidence="4" type="ORF">ACHAW5_009494</name>
</gene>
<feature type="domain" description="Cyclin-like" evidence="3">
    <location>
        <begin position="197"/>
        <end position="305"/>
    </location>
</feature>
<dbReference type="PIRSF" id="PIRSF036580">
    <property type="entry name" value="Cyclin_L"/>
    <property type="match status" value="1"/>
</dbReference>
<dbReference type="InterPro" id="IPR006671">
    <property type="entry name" value="Cyclin_N"/>
</dbReference>
<evidence type="ECO:0000256" key="1">
    <source>
        <dbReference type="RuleBase" id="RU000383"/>
    </source>
</evidence>
<dbReference type="PANTHER" id="PTHR10026">
    <property type="entry name" value="CYCLIN"/>
    <property type="match status" value="1"/>
</dbReference>